<organism evidence="4 5">
    <name type="scientific">Cellulophaga fucicola</name>
    <dbReference type="NCBI Taxonomy" id="76595"/>
    <lineage>
        <taxon>Bacteria</taxon>
        <taxon>Pseudomonadati</taxon>
        <taxon>Bacteroidota</taxon>
        <taxon>Flavobacteriia</taxon>
        <taxon>Flavobacteriales</taxon>
        <taxon>Flavobacteriaceae</taxon>
        <taxon>Cellulophaga</taxon>
    </lineage>
</organism>
<dbReference type="InterPro" id="IPR008928">
    <property type="entry name" value="6-hairpin_glycosidase_sf"/>
</dbReference>
<dbReference type="InterPro" id="IPR049174">
    <property type="entry name" value="Beta-AFase-like"/>
</dbReference>
<gene>
    <name evidence="4" type="ORF">SAMN05660313_01903</name>
</gene>
<feature type="domain" description="Non-reducing end beta-L-arabinofuranosidase-like GH127 C-terminal" evidence="3">
    <location>
        <begin position="579"/>
        <end position="697"/>
    </location>
</feature>
<dbReference type="PANTHER" id="PTHR43465:SF1">
    <property type="entry name" value="NON-REDUCING END BETA-L-ARABINOFURANOSIDASE"/>
    <property type="match status" value="1"/>
</dbReference>
<dbReference type="RefSeq" id="WP_072303534.1">
    <property type="nucleotide sequence ID" value="NZ_FPIY01000002.1"/>
</dbReference>
<dbReference type="Pfam" id="PF20736">
    <property type="entry name" value="Glyco_hydro127M"/>
    <property type="match status" value="1"/>
</dbReference>
<dbReference type="STRING" id="76595.SAMN05660313_01903"/>
<proteinExistence type="predicted"/>
<sequence>MKHITILAFSALVLASCGQKEKTNDTFVTANTESKDLALNLDPNAGIINNANSPHVAFKSIDMGDCQWTEGFWADKFKIAETKMVPYMRSLLTGDTGHALNNFKIAAGLKEGEHKGMHWHDGDFYKFMEATMYVYAQNKDKALLKEIDSYIDIIGKAQEKDGYLQTQIQLNKDRSRYENRKFHEMYNSGHLLTSACIHYRITGQTNFLDIAVKHADLLHSLFMTDDERYGRFGFNQTQIMGLVELYRTTNDKRYLELAEKFINNRGAYKVAETPETKGYPIGDMVQERTPLRKSDEAVGHAVLALYYYAGAADVYAETGEQALIDALDKLWMNVALKKMYVTGAVGQTHYGASTNRDKIEEGFIDEYMMPNMTAYNETCANVCNSMFSYRMLGVHGESKYADIMETVLYNSALSGINLEGDRYYYANPLRVIHGSRDYDKMNTEFPTRQAYLDCFCCPPNLVRTIAKVSGWAYSKSKNGIAVNLYGGNTLNTTLTDGSKIKLKQETAYPWNGDVKITMQECKNTSFDMLVRIPDWAEGTKVSVNGKDADVTVKAGEFAKINREWKKDDVIRIAMPLNINFVEGHERIEEVRNQVAIKRGPLVYCVESADLPKDTSILDVFIKGDASQLTSEYRPDFLGGVSAITGNVLLRKDATKTDKMYHKVDKPEWETYNTTFVPYYAWSNRNNKKESEMTVFLPVVWE</sequence>
<keyword evidence="5" id="KW-1185">Reference proteome</keyword>
<evidence type="ECO:0000259" key="2">
    <source>
        <dbReference type="Pfam" id="PF20736"/>
    </source>
</evidence>
<evidence type="ECO:0000313" key="5">
    <source>
        <dbReference type="Proteomes" id="UP000183257"/>
    </source>
</evidence>
<protein>
    <recommendedName>
        <fullName evidence="6">DUF1680 family protein</fullName>
    </recommendedName>
</protein>
<dbReference type="Pfam" id="PF20737">
    <property type="entry name" value="Glyco_hydro127C"/>
    <property type="match status" value="1"/>
</dbReference>
<evidence type="ECO:0000259" key="3">
    <source>
        <dbReference type="Pfam" id="PF20737"/>
    </source>
</evidence>
<dbReference type="AlphaFoldDB" id="A0A1K1PIC0"/>
<dbReference type="Pfam" id="PF07944">
    <property type="entry name" value="Beta-AFase-like_GH127_cat"/>
    <property type="match status" value="1"/>
</dbReference>
<feature type="domain" description="Non-reducing end beta-L-arabinofuranosidase-like GH127 middle" evidence="2">
    <location>
        <begin position="480"/>
        <end position="576"/>
    </location>
</feature>
<dbReference type="InterPro" id="IPR049046">
    <property type="entry name" value="Beta-AFase-like_GH127_middle"/>
</dbReference>
<feature type="domain" description="Non-reducing end beta-L-arabinofuranosidase-like GH127 catalytic" evidence="1">
    <location>
        <begin position="67"/>
        <end position="469"/>
    </location>
</feature>
<dbReference type="OrthoDB" id="9757939at2"/>
<dbReference type="InterPro" id="IPR012878">
    <property type="entry name" value="Beta-AFase-like_GH127_cat"/>
</dbReference>
<reference evidence="5" key="1">
    <citation type="submission" date="2016-11" db="EMBL/GenBank/DDBJ databases">
        <authorList>
            <person name="Varghese N."/>
            <person name="Submissions S."/>
        </authorList>
    </citation>
    <scope>NUCLEOTIDE SEQUENCE [LARGE SCALE GENOMIC DNA]</scope>
    <source>
        <strain evidence="5">DSM 24786</strain>
    </source>
</reference>
<dbReference type="Proteomes" id="UP000183257">
    <property type="component" value="Unassembled WGS sequence"/>
</dbReference>
<dbReference type="PANTHER" id="PTHR43465">
    <property type="entry name" value="DUF1680 DOMAIN PROTEIN (AFU_ORTHOLOGUE AFUA_1G08910)"/>
    <property type="match status" value="1"/>
</dbReference>
<dbReference type="GO" id="GO:0005975">
    <property type="term" value="P:carbohydrate metabolic process"/>
    <property type="evidence" value="ECO:0007669"/>
    <property type="project" value="InterPro"/>
</dbReference>
<evidence type="ECO:0000259" key="1">
    <source>
        <dbReference type="Pfam" id="PF07944"/>
    </source>
</evidence>
<accession>A0A1K1PIC0</accession>
<dbReference type="SUPFAM" id="SSF48208">
    <property type="entry name" value="Six-hairpin glycosidases"/>
    <property type="match status" value="1"/>
</dbReference>
<evidence type="ECO:0008006" key="6">
    <source>
        <dbReference type="Google" id="ProtNLM"/>
    </source>
</evidence>
<dbReference type="EMBL" id="FPIY01000002">
    <property type="protein sequence ID" value="SFW47187.1"/>
    <property type="molecule type" value="Genomic_DNA"/>
</dbReference>
<name>A0A1K1PIC0_9FLAO</name>
<dbReference type="InterPro" id="IPR049049">
    <property type="entry name" value="Beta-AFase-like_GH127_C"/>
</dbReference>
<dbReference type="PROSITE" id="PS51257">
    <property type="entry name" value="PROKAR_LIPOPROTEIN"/>
    <property type="match status" value="1"/>
</dbReference>
<dbReference type="Gene3D" id="1.50.10.20">
    <property type="match status" value="1"/>
</dbReference>
<evidence type="ECO:0000313" key="4">
    <source>
        <dbReference type="EMBL" id="SFW47187.1"/>
    </source>
</evidence>